<accession>A0A1Y0B0D7</accession>
<geneLocation type="mitochondrion" evidence="2"/>
<reference evidence="2" key="1">
    <citation type="submission" date="2017-03" db="EMBL/GenBank/DDBJ databases">
        <title>The mitochondrial genome of the carnivorous plant Utricularia reniformis (Lentibulariaceae): structure, comparative analysis and evolutionary landmarks.</title>
        <authorList>
            <person name="Silva S.R."/>
            <person name="Alvarenga D.O."/>
            <person name="Michael T.P."/>
            <person name="Miranda V.F.O."/>
            <person name="Varani A.M."/>
        </authorList>
    </citation>
    <scope>NUCLEOTIDE SEQUENCE</scope>
</reference>
<dbReference type="AlphaFoldDB" id="A0A1Y0B0D7"/>
<dbReference type="EMBL" id="KY774314">
    <property type="protein sequence ID" value="ART30844.1"/>
    <property type="molecule type" value="Genomic_DNA"/>
</dbReference>
<keyword evidence="1" id="KW-0732">Signal</keyword>
<name>A0A1Y0B0D7_9LAMI</name>
<feature type="chain" id="PRO_5012417461" evidence="1">
    <location>
        <begin position="19"/>
        <end position="54"/>
    </location>
</feature>
<feature type="signal peptide" evidence="1">
    <location>
        <begin position="1"/>
        <end position="18"/>
    </location>
</feature>
<organism evidence="2">
    <name type="scientific">Utricularia reniformis</name>
    <dbReference type="NCBI Taxonomy" id="192314"/>
    <lineage>
        <taxon>Eukaryota</taxon>
        <taxon>Viridiplantae</taxon>
        <taxon>Streptophyta</taxon>
        <taxon>Embryophyta</taxon>
        <taxon>Tracheophyta</taxon>
        <taxon>Spermatophyta</taxon>
        <taxon>Magnoliopsida</taxon>
        <taxon>eudicotyledons</taxon>
        <taxon>Gunneridae</taxon>
        <taxon>Pentapetalae</taxon>
        <taxon>asterids</taxon>
        <taxon>lamiids</taxon>
        <taxon>Lamiales</taxon>
        <taxon>Lentibulariaceae</taxon>
        <taxon>Utricularia</taxon>
    </lineage>
</organism>
<proteinExistence type="predicted"/>
<sequence>MCFLLRALNLAYMTGLSSLPQSSKRYFRRSCAQDQPVDTVRSLLVSTSGGHATP</sequence>
<gene>
    <name evidence="2" type="ORF">AEK19_MT0588</name>
</gene>
<evidence type="ECO:0000256" key="1">
    <source>
        <dbReference type="SAM" id="SignalP"/>
    </source>
</evidence>
<protein>
    <submittedName>
        <fullName evidence="2">Uncharacterized protein</fullName>
    </submittedName>
</protein>
<evidence type="ECO:0000313" key="2">
    <source>
        <dbReference type="EMBL" id="ART30844.1"/>
    </source>
</evidence>
<keyword evidence="2" id="KW-0496">Mitochondrion</keyword>